<sequence length="633" mass="68572">MSTITQGQAQQQQQQPQQPQQQQSAPQPQQQPQAQQQAQQQQQPQQQQQQPQQPQQQQQQVSSNQENNAVAPAPATAAPAAPSSASAGSAGSATSASNGTTPAPSSAATASSASSAGQDESLICRWTDCNERFTSAETLYEHICEKHVGRKSTNNLNLVCGWNQCRTTTVKRDHITSHIRVHVPLKPHKCDFCGKSFKRPQDLKKHIKTHADESVLVTGGRPPQDQPTGMNPAYRPHQPKAAPSSFYDHNGQMRGAHPGAFGPPHHQNGQPGYYGQHAPPPHPGYHSGPMYYSQPMGGSRPEYMNHHAASFGDARRRGLDDLNEFFGSVKRRQIDPSSYHQIGRSLMPIHTSLGLSTGGLATEYIAQPPHTLAVGNGPQGPLTQHYYLPPMPNLRTKQDLHEIDQMLAQMQATVYENTGSPNSHYAPVDMRQSPPYAARPAGESYAATAAQVVSPLSAPSHSAGGTPAVTPPSSAMSYTSGHSPTSSSSAMSPSSRHNSTSVSYPNLPSRPGLPYPSSSGLGSTFTNNERRLSGGMLQSSSGPRRDSDRTPTPKASDAAVSVSSPSEESEAAEGESYDDWLHNMRTIEFLRNAIRHRLERRDYEDDTDNSRIDPMLHADRNRVSYPSLPPMAS</sequence>
<dbReference type="RefSeq" id="XP_064671690.1">
    <property type="nucleotide sequence ID" value="XM_064816688.1"/>
</dbReference>
<keyword evidence="3" id="KW-0479">Metal-binding</keyword>
<evidence type="ECO:0000256" key="9">
    <source>
        <dbReference type="PROSITE-ProRule" id="PRU00042"/>
    </source>
</evidence>
<dbReference type="GeneID" id="89940813"/>
<evidence type="ECO:0000256" key="1">
    <source>
        <dbReference type="ARBA" id="ARBA00004123"/>
    </source>
</evidence>
<evidence type="ECO:0000313" key="12">
    <source>
        <dbReference type="EMBL" id="KAK4114120.1"/>
    </source>
</evidence>
<keyword evidence="5 9" id="KW-0863">Zinc-finger</keyword>
<feature type="compositionally biased region" description="Low complexity" evidence="10">
    <location>
        <begin position="8"/>
        <end position="60"/>
    </location>
</feature>
<evidence type="ECO:0000256" key="5">
    <source>
        <dbReference type="ARBA" id="ARBA00022771"/>
    </source>
</evidence>
<dbReference type="GO" id="GO:0005634">
    <property type="term" value="C:nucleus"/>
    <property type="evidence" value="ECO:0007669"/>
    <property type="project" value="UniProtKB-SubCell"/>
</dbReference>
<dbReference type="FunFam" id="3.30.160.60:FF:000458">
    <property type="entry name" value="pH-response transcription factor pacC/RIM101"/>
    <property type="match status" value="1"/>
</dbReference>
<reference evidence="12" key="1">
    <citation type="journal article" date="2023" name="Mol. Phylogenet. Evol.">
        <title>Genome-scale phylogeny and comparative genomics of the fungal order Sordariales.</title>
        <authorList>
            <person name="Hensen N."/>
            <person name="Bonometti L."/>
            <person name="Westerberg I."/>
            <person name="Brannstrom I.O."/>
            <person name="Guillou S."/>
            <person name="Cros-Aarteil S."/>
            <person name="Calhoun S."/>
            <person name="Haridas S."/>
            <person name="Kuo A."/>
            <person name="Mondo S."/>
            <person name="Pangilinan J."/>
            <person name="Riley R."/>
            <person name="LaButti K."/>
            <person name="Andreopoulos B."/>
            <person name="Lipzen A."/>
            <person name="Chen C."/>
            <person name="Yan M."/>
            <person name="Daum C."/>
            <person name="Ng V."/>
            <person name="Clum A."/>
            <person name="Steindorff A."/>
            <person name="Ohm R.A."/>
            <person name="Martin F."/>
            <person name="Silar P."/>
            <person name="Natvig D.O."/>
            <person name="Lalanne C."/>
            <person name="Gautier V."/>
            <person name="Ament-Velasquez S.L."/>
            <person name="Kruys A."/>
            <person name="Hutchinson M.I."/>
            <person name="Powell A.J."/>
            <person name="Barry K."/>
            <person name="Miller A.N."/>
            <person name="Grigoriev I.V."/>
            <person name="Debuchy R."/>
            <person name="Gladieux P."/>
            <person name="Hiltunen Thoren M."/>
            <person name="Johannesson H."/>
        </authorList>
    </citation>
    <scope>NUCLEOTIDE SEQUENCE</scope>
    <source>
        <strain evidence="12">CBS 508.74</strain>
    </source>
</reference>
<evidence type="ECO:0000256" key="4">
    <source>
        <dbReference type="ARBA" id="ARBA00022737"/>
    </source>
</evidence>
<dbReference type="Gene3D" id="3.30.160.60">
    <property type="entry name" value="Classic Zinc Finger"/>
    <property type="match status" value="2"/>
</dbReference>
<evidence type="ECO:0000313" key="13">
    <source>
        <dbReference type="Proteomes" id="UP001302812"/>
    </source>
</evidence>
<protein>
    <recommendedName>
        <fullName evidence="11">C2H2-type domain-containing protein</fullName>
    </recommendedName>
</protein>
<dbReference type="FunFam" id="3.30.160.60:FF:001875">
    <property type="entry name" value="pH-response transcription factor pacC/RIM101"/>
    <property type="match status" value="1"/>
</dbReference>
<dbReference type="PANTHER" id="PTHR47257">
    <property type="entry name" value="PH-RESPONSE TRANSCRIPTION FACTOR PACC/RIM101"/>
    <property type="match status" value="1"/>
</dbReference>
<dbReference type="PROSITE" id="PS00028">
    <property type="entry name" value="ZINC_FINGER_C2H2_1"/>
    <property type="match status" value="2"/>
</dbReference>
<gene>
    <name evidence="12" type="ORF">N656DRAFT_788372</name>
</gene>
<proteinExistence type="inferred from homology"/>
<evidence type="ECO:0000256" key="7">
    <source>
        <dbReference type="ARBA" id="ARBA00023242"/>
    </source>
</evidence>
<feature type="domain" description="C2H2-type" evidence="11">
    <location>
        <begin position="188"/>
        <end position="215"/>
    </location>
</feature>
<keyword evidence="6" id="KW-0862">Zinc</keyword>
<evidence type="ECO:0000256" key="2">
    <source>
        <dbReference type="ARBA" id="ARBA00022491"/>
    </source>
</evidence>
<evidence type="ECO:0000256" key="3">
    <source>
        <dbReference type="ARBA" id="ARBA00022723"/>
    </source>
</evidence>
<dbReference type="InterPro" id="IPR050806">
    <property type="entry name" value="pacC/RIM101"/>
</dbReference>
<keyword evidence="7" id="KW-0539">Nucleus</keyword>
<feature type="region of interest" description="Disordered" evidence="10">
    <location>
        <begin position="419"/>
        <end position="442"/>
    </location>
</feature>
<evidence type="ECO:0000256" key="10">
    <source>
        <dbReference type="SAM" id="MobiDB-lite"/>
    </source>
</evidence>
<organism evidence="12 13">
    <name type="scientific">Canariomyces notabilis</name>
    <dbReference type="NCBI Taxonomy" id="2074819"/>
    <lineage>
        <taxon>Eukaryota</taxon>
        <taxon>Fungi</taxon>
        <taxon>Dikarya</taxon>
        <taxon>Ascomycota</taxon>
        <taxon>Pezizomycotina</taxon>
        <taxon>Sordariomycetes</taxon>
        <taxon>Sordariomycetidae</taxon>
        <taxon>Sordariales</taxon>
        <taxon>Chaetomiaceae</taxon>
        <taxon>Canariomyces</taxon>
    </lineage>
</organism>
<comment type="subcellular location">
    <subcellularLocation>
        <location evidence="1">Nucleus</location>
    </subcellularLocation>
</comment>
<dbReference type="InterPro" id="IPR036236">
    <property type="entry name" value="Znf_C2H2_sf"/>
</dbReference>
<feature type="compositionally biased region" description="Low complexity" evidence="10">
    <location>
        <begin position="476"/>
        <end position="499"/>
    </location>
</feature>
<evidence type="ECO:0000256" key="6">
    <source>
        <dbReference type="ARBA" id="ARBA00022833"/>
    </source>
</evidence>
<dbReference type="GO" id="GO:0008270">
    <property type="term" value="F:zinc ion binding"/>
    <property type="evidence" value="ECO:0007669"/>
    <property type="project" value="UniProtKB-KW"/>
</dbReference>
<dbReference type="SMART" id="SM00355">
    <property type="entry name" value="ZnF_C2H2"/>
    <property type="match status" value="3"/>
</dbReference>
<feature type="compositionally biased region" description="Low complexity" evidence="10">
    <location>
        <begin position="71"/>
        <end position="117"/>
    </location>
</feature>
<dbReference type="Pfam" id="PF00096">
    <property type="entry name" value="zf-C2H2"/>
    <property type="match status" value="1"/>
</dbReference>
<feature type="domain" description="C2H2-type" evidence="11">
    <location>
        <begin position="158"/>
        <end position="187"/>
    </location>
</feature>
<dbReference type="InterPro" id="IPR013087">
    <property type="entry name" value="Znf_C2H2_type"/>
</dbReference>
<name>A0AAN6TGS4_9PEZI</name>
<evidence type="ECO:0000259" key="11">
    <source>
        <dbReference type="PROSITE" id="PS50157"/>
    </source>
</evidence>
<reference evidence="12" key="2">
    <citation type="submission" date="2023-05" db="EMBL/GenBank/DDBJ databases">
        <authorList>
            <consortium name="Lawrence Berkeley National Laboratory"/>
            <person name="Steindorff A."/>
            <person name="Hensen N."/>
            <person name="Bonometti L."/>
            <person name="Westerberg I."/>
            <person name="Brannstrom I.O."/>
            <person name="Guillou S."/>
            <person name="Cros-Aarteil S."/>
            <person name="Calhoun S."/>
            <person name="Haridas S."/>
            <person name="Kuo A."/>
            <person name="Mondo S."/>
            <person name="Pangilinan J."/>
            <person name="Riley R."/>
            <person name="Labutti K."/>
            <person name="Andreopoulos B."/>
            <person name="Lipzen A."/>
            <person name="Chen C."/>
            <person name="Yanf M."/>
            <person name="Daum C."/>
            <person name="Ng V."/>
            <person name="Clum A."/>
            <person name="Ohm R."/>
            <person name="Martin F."/>
            <person name="Silar P."/>
            <person name="Natvig D."/>
            <person name="Lalanne C."/>
            <person name="Gautier V."/>
            <person name="Ament-Velasquez S.L."/>
            <person name="Kruys A."/>
            <person name="Hutchinson M.I."/>
            <person name="Powell A.J."/>
            <person name="Barry K."/>
            <person name="Miller A.N."/>
            <person name="Grigoriev I.V."/>
            <person name="Debuchy R."/>
            <person name="Gladieux P."/>
            <person name="Thoren M.H."/>
            <person name="Johannesson H."/>
        </authorList>
    </citation>
    <scope>NUCLEOTIDE SEQUENCE</scope>
    <source>
        <strain evidence="12">CBS 508.74</strain>
    </source>
</reference>
<dbReference type="PANTHER" id="PTHR47257:SF1">
    <property type="entry name" value="PH-RESPONSE TRANSCRIPTION FACTOR PACC_RIM101"/>
    <property type="match status" value="1"/>
</dbReference>
<evidence type="ECO:0000256" key="8">
    <source>
        <dbReference type="ARBA" id="ARBA00038089"/>
    </source>
</evidence>
<dbReference type="SUPFAM" id="SSF81995">
    <property type="entry name" value="beta-sandwich domain of Sec23/24"/>
    <property type="match status" value="1"/>
</dbReference>
<feature type="compositionally biased region" description="Low complexity" evidence="10">
    <location>
        <begin position="555"/>
        <end position="566"/>
    </location>
</feature>
<comment type="caution">
    <text evidence="12">The sequence shown here is derived from an EMBL/GenBank/DDBJ whole genome shotgun (WGS) entry which is preliminary data.</text>
</comment>
<dbReference type="PROSITE" id="PS50157">
    <property type="entry name" value="ZINC_FINGER_C2H2_2"/>
    <property type="match status" value="3"/>
</dbReference>
<feature type="compositionally biased region" description="Basic and acidic residues" evidence="10">
    <location>
        <begin position="602"/>
        <end position="622"/>
    </location>
</feature>
<feature type="region of interest" description="Disordered" evidence="10">
    <location>
        <begin position="602"/>
        <end position="633"/>
    </location>
</feature>
<keyword evidence="2" id="KW-0678">Repressor</keyword>
<keyword evidence="4" id="KW-0677">Repeat</keyword>
<dbReference type="AlphaFoldDB" id="A0AAN6TGS4"/>
<feature type="region of interest" description="Disordered" evidence="10">
    <location>
        <begin position="456"/>
        <end position="575"/>
    </location>
</feature>
<dbReference type="SUPFAM" id="SSF57667">
    <property type="entry name" value="beta-beta-alpha zinc fingers"/>
    <property type="match status" value="2"/>
</dbReference>
<comment type="similarity">
    <text evidence="8">Belongs to the pacC/RIM101 family.</text>
</comment>
<feature type="region of interest" description="Disordered" evidence="10">
    <location>
        <begin position="1"/>
        <end position="117"/>
    </location>
</feature>
<dbReference type="Proteomes" id="UP001302812">
    <property type="component" value="Unassembled WGS sequence"/>
</dbReference>
<feature type="compositionally biased region" description="Low complexity" evidence="10">
    <location>
        <begin position="507"/>
        <end position="523"/>
    </location>
</feature>
<feature type="region of interest" description="Disordered" evidence="10">
    <location>
        <begin position="259"/>
        <end position="279"/>
    </location>
</feature>
<accession>A0AAN6TGS4</accession>
<dbReference type="EMBL" id="MU853337">
    <property type="protein sequence ID" value="KAK4114120.1"/>
    <property type="molecule type" value="Genomic_DNA"/>
</dbReference>
<keyword evidence="13" id="KW-1185">Reference proteome</keyword>
<dbReference type="GO" id="GO:0045944">
    <property type="term" value="P:positive regulation of transcription by RNA polymerase II"/>
    <property type="evidence" value="ECO:0007669"/>
    <property type="project" value="TreeGrafter"/>
</dbReference>
<feature type="domain" description="C2H2-type" evidence="11">
    <location>
        <begin position="122"/>
        <end position="152"/>
    </location>
</feature>